<name>O01851_CAEEL</name>
<feature type="region of interest" description="Disordered" evidence="1">
    <location>
        <begin position="29"/>
        <end position="72"/>
    </location>
</feature>
<feature type="compositionally biased region" description="Low complexity" evidence="1">
    <location>
        <begin position="39"/>
        <end position="72"/>
    </location>
</feature>
<dbReference type="InParanoid" id="O01851"/>
<dbReference type="Proteomes" id="UP000001940">
    <property type="component" value="Chromosome I"/>
</dbReference>
<evidence type="ECO:0000256" key="2">
    <source>
        <dbReference type="SAM" id="SignalP"/>
    </source>
</evidence>
<dbReference type="STRING" id="6239.F32B5.4.1"/>
<sequence>MIRQTTTVLVVLSLLAMFVAQEVAEEALTDPEAAEADNAKNNATDAPADATPGSGSDAPAAPEGSGAEAEATTAKSSTAAVTIIGAIAVFGVAHLL</sequence>
<evidence type="ECO:0000313" key="3">
    <source>
        <dbReference type="EMBL" id="CCD70401.1"/>
    </source>
</evidence>
<protein>
    <submittedName>
        <fullName evidence="3">Anther-specific protein BCP1-like</fullName>
    </submittedName>
</protein>
<gene>
    <name evidence="3 5" type="primary">msrp-1</name>
    <name evidence="3" type="ORF">CELE_F32B5.4</name>
    <name evidence="5" type="ORF">F32B5.4</name>
</gene>
<dbReference type="PIR" id="T29873">
    <property type="entry name" value="T29873"/>
</dbReference>
<proteinExistence type="predicted"/>
<evidence type="ECO:0000256" key="1">
    <source>
        <dbReference type="SAM" id="MobiDB-lite"/>
    </source>
</evidence>
<evidence type="ECO:0000313" key="5">
    <source>
        <dbReference type="WormBase" id="F32B5.4"/>
    </source>
</evidence>
<reference evidence="3 4" key="1">
    <citation type="journal article" date="1998" name="Science">
        <title>Genome sequence of the nematode C. elegans: a platform for investigating biology.</title>
        <authorList>
            <consortium name="The C. elegans sequencing consortium"/>
            <person name="Sulson J.E."/>
            <person name="Waterston R."/>
        </authorList>
    </citation>
    <scope>NUCLEOTIDE SEQUENCE [LARGE SCALE GENOMIC DNA]</scope>
    <source>
        <strain evidence="3 4">Bristol N2</strain>
    </source>
</reference>
<dbReference type="WormBase" id="F32B5.4">
    <property type="protein sequence ID" value="CE09852"/>
    <property type="gene ID" value="WBGene00017978"/>
    <property type="gene designation" value="msrp-1"/>
</dbReference>
<dbReference type="UCSC" id="F32B5.4">
    <property type="organism name" value="c. elegans"/>
</dbReference>
<dbReference type="RefSeq" id="NP_491024.1">
    <property type="nucleotide sequence ID" value="NM_058623.6"/>
</dbReference>
<dbReference type="CTD" id="171830"/>
<keyword evidence="4" id="KW-1185">Reference proteome</keyword>
<dbReference type="AlphaFoldDB" id="O01851"/>
<feature type="signal peptide" evidence="2">
    <location>
        <begin position="1"/>
        <end position="20"/>
    </location>
</feature>
<dbReference type="KEGG" id="cel:CELE_F32B5.4"/>
<dbReference type="AGR" id="WB:WBGene00017978"/>
<organism evidence="3 4">
    <name type="scientific">Caenorhabditis elegans</name>
    <dbReference type="NCBI Taxonomy" id="6239"/>
    <lineage>
        <taxon>Eukaryota</taxon>
        <taxon>Metazoa</taxon>
        <taxon>Ecdysozoa</taxon>
        <taxon>Nematoda</taxon>
        <taxon>Chromadorea</taxon>
        <taxon>Rhabditida</taxon>
        <taxon>Rhabditina</taxon>
        <taxon>Rhabditomorpha</taxon>
        <taxon>Rhabditoidea</taxon>
        <taxon>Rhabditidae</taxon>
        <taxon>Peloderinae</taxon>
        <taxon>Caenorhabditis</taxon>
    </lineage>
</organism>
<dbReference type="EMBL" id="BX284601">
    <property type="protein sequence ID" value="CCD70401.1"/>
    <property type="molecule type" value="Genomic_DNA"/>
</dbReference>
<keyword evidence="2" id="KW-0732">Signal</keyword>
<evidence type="ECO:0000313" key="4">
    <source>
        <dbReference type="Proteomes" id="UP000001940"/>
    </source>
</evidence>
<dbReference type="Bgee" id="WBGene00017978">
    <property type="expression patterns" value="Expressed in adult organism and 3 other cell types or tissues"/>
</dbReference>
<dbReference type="PaxDb" id="6239-F32B5.4"/>
<dbReference type="GeneID" id="171830"/>
<feature type="chain" id="PRO_5004156795" evidence="2">
    <location>
        <begin position="21"/>
        <end position="96"/>
    </location>
</feature>
<dbReference type="HOGENOM" id="CLU_2361610_0_0_1"/>
<accession>O01851</accession>